<dbReference type="EMBL" id="WJBH02000220">
    <property type="protein sequence ID" value="KAI9549874.1"/>
    <property type="molecule type" value="Genomic_DNA"/>
</dbReference>
<comment type="caution">
    <text evidence="2">The sequence shown here is derived from an EMBL/GenBank/DDBJ whole genome shotgun (WGS) entry which is preliminary data.</text>
</comment>
<name>A0AAD5KE82_9CRUS</name>
<dbReference type="AlphaFoldDB" id="A0AAD5KE82"/>
<sequence>MSEPEPRSKLQKMDKFNKRRRITLNEINPFPGTPGFGAHSSKVLSSGKLPELLNASGQKRKRGYCSNKQHQNSSSVTMNFSLPDKREEENFSLVNYLVSAKGSSCCNKENDDNIEGKRSTCSPFHIQKLETSSSSTVFNTFTGSTIS</sequence>
<evidence type="ECO:0000313" key="2">
    <source>
        <dbReference type="EMBL" id="KAI9549874.1"/>
    </source>
</evidence>
<proteinExistence type="predicted"/>
<reference evidence="2" key="1">
    <citation type="submission" date="2022-05" db="EMBL/GenBank/DDBJ databases">
        <title>A multi-omics perspective on studying reproductive biology in Daphnia sinensis.</title>
        <authorList>
            <person name="Jia J."/>
        </authorList>
    </citation>
    <scope>NUCLEOTIDE SEQUENCE</scope>
    <source>
        <strain evidence="2">WSL</strain>
    </source>
</reference>
<organism evidence="2 3">
    <name type="scientific">Daphnia sinensis</name>
    <dbReference type="NCBI Taxonomy" id="1820382"/>
    <lineage>
        <taxon>Eukaryota</taxon>
        <taxon>Metazoa</taxon>
        <taxon>Ecdysozoa</taxon>
        <taxon>Arthropoda</taxon>
        <taxon>Crustacea</taxon>
        <taxon>Branchiopoda</taxon>
        <taxon>Diplostraca</taxon>
        <taxon>Cladocera</taxon>
        <taxon>Anomopoda</taxon>
        <taxon>Daphniidae</taxon>
        <taxon>Daphnia</taxon>
        <taxon>Daphnia similis group</taxon>
    </lineage>
</organism>
<evidence type="ECO:0000256" key="1">
    <source>
        <dbReference type="SAM" id="MobiDB-lite"/>
    </source>
</evidence>
<feature type="compositionally biased region" description="Polar residues" evidence="1">
    <location>
        <begin position="66"/>
        <end position="77"/>
    </location>
</feature>
<gene>
    <name evidence="2" type="ORF">GHT06_007559</name>
</gene>
<dbReference type="Proteomes" id="UP000820818">
    <property type="component" value="Unassembled WGS sequence"/>
</dbReference>
<feature type="region of interest" description="Disordered" evidence="1">
    <location>
        <begin position="56"/>
        <end position="77"/>
    </location>
</feature>
<protein>
    <submittedName>
        <fullName evidence="2">Uncharacterized protein</fullName>
    </submittedName>
</protein>
<keyword evidence="3" id="KW-1185">Reference proteome</keyword>
<accession>A0AAD5KE82</accession>
<evidence type="ECO:0000313" key="3">
    <source>
        <dbReference type="Proteomes" id="UP000820818"/>
    </source>
</evidence>